<dbReference type="AlphaFoldDB" id="A0A1Q2HU76"/>
<dbReference type="EMBL" id="CP019688">
    <property type="protein sequence ID" value="AQQ14406.1"/>
    <property type="molecule type" value="Genomic_DNA"/>
</dbReference>
<dbReference type="PROSITE" id="PS52029">
    <property type="entry name" value="LD_TPASE"/>
    <property type="match status" value="1"/>
</dbReference>
<dbReference type="GO" id="GO:0008360">
    <property type="term" value="P:regulation of cell shape"/>
    <property type="evidence" value="ECO:0007669"/>
    <property type="project" value="UniProtKB-UniRule"/>
</dbReference>
<accession>A0A1Q2HU76</accession>
<dbReference type="GO" id="GO:0005576">
    <property type="term" value="C:extracellular region"/>
    <property type="evidence" value="ECO:0007669"/>
    <property type="project" value="TreeGrafter"/>
</dbReference>
<evidence type="ECO:0000256" key="4">
    <source>
        <dbReference type="ARBA" id="ARBA00022984"/>
    </source>
</evidence>
<keyword evidence="2" id="KW-0808">Transferase</keyword>
<dbReference type="RefSeq" id="WP_095659256.1">
    <property type="nucleotide sequence ID" value="NZ_CP019688.1"/>
</dbReference>
<protein>
    <recommendedName>
        <fullName evidence="9">L,D-TPase catalytic domain-containing protein</fullName>
    </recommendedName>
</protein>
<evidence type="ECO:0000256" key="1">
    <source>
        <dbReference type="ARBA" id="ARBA00004752"/>
    </source>
</evidence>
<feature type="compositionally biased region" description="Pro residues" evidence="7">
    <location>
        <begin position="133"/>
        <end position="159"/>
    </location>
</feature>
<evidence type="ECO:0000313" key="10">
    <source>
        <dbReference type="EMBL" id="AQQ14406.1"/>
    </source>
</evidence>
<gene>
    <name evidence="10" type="ORF">CGLAU_02105</name>
</gene>
<dbReference type="Gene3D" id="2.40.440.10">
    <property type="entry name" value="L,D-transpeptidase catalytic domain-like"/>
    <property type="match status" value="1"/>
</dbReference>
<dbReference type="SUPFAM" id="SSF141523">
    <property type="entry name" value="L,D-transpeptidase catalytic domain-like"/>
    <property type="match status" value="1"/>
</dbReference>
<reference evidence="10 11" key="1">
    <citation type="submission" date="2016-12" db="EMBL/GenBank/DDBJ databases">
        <authorList>
            <person name="Song W.-J."/>
            <person name="Kurnit D.M."/>
        </authorList>
    </citation>
    <scope>NUCLEOTIDE SEQUENCE [LARGE SCALE GENOMIC DNA]</scope>
    <source>
        <strain evidence="10 11">DSM 30827</strain>
    </source>
</reference>
<organism evidence="10 11">
    <name type="scientific">Corynebacterium glaucum</name>
    <dbReference type="NCBI Taxonomy" id="187491"/>
    <lineage>
        <taxon>Bacteria</taxon>
        <taxon>Bacillati</taxon>
        <taxon>Actinomycetota</taxon>
        <taxon>Actinomycetes</taxon>
        <taxon>Mycobacteriales</taxon>
        <taxon>Corynebacteriaceae</taxon>
        <taxon>Corynebacterium</taxon>
    </lineage>
</organism>
<name>A0A1Q2HU76_9CORY</name>
<evidence type="ECO:0000256" key="3">
    <source>
        <dbReference type="ARBA" id="ARBA00022960"/>
    </source>
</evidence>
<evidence type="ECO:0000256" key="6">
    <source>
        <dbReference type="PROSITE-ProRule" id="PRU01373"/>
    </source>
</evidence>
<dbReference type="GO" id="GO:0071972">
    <property type="term" value="F:peptidoglycan L,D-transpeptidase activity"/>
    <property type="evidence" value="ECO:0007669"/>
    <property type="project" value="TreeGrafter"/>
</dbReference>
<keyword evidence="5 6" id="KW-0961">Cell wall biogenesis/degradation</keyword>
<evidence type="ECO:0000256" key="7">
    <source>
        <dbReference type="SAM" id="MobiDB-lite"/>
    </source>
</evidence>
<dbReference type="PANTHER" id="PTHR30582:SF33">
    <property type="entry name" value="EXPORTED PROTEIN"/>
    <property type="match status" value="1"/>
</dbReference>
<keyword evidence="11" id="KW-1185">Reference proteome</keyword>
<dbReference type="GO" id="GO:0071555">
    <property type="term" value="P:cell wall organization"/>
    <property type="evidence" value="ECO:0007669"/>
    <property type="project" value="UniProtKB-UniRule"/>
</dbReference>
<dbReference type="PANTHER" id="PTHR30582">
    <property type="entry name" value="L,D-TRANSPEPTIDASE"/>
    <property type="match status" value="1"/>
</dbReference>
<dbReference type="InterPro" id="IPR038063">
    <property type="entry name" value="Transpep_catalytic_dom"/>
</dbReference>
<evidence type="ECO:0000256" key="8">
    <source>
        <dbReference type="SAM" id="SignalP"/>
    </source>
</evidence>
<feature type="chain" id="PRO_5013224623" description="L,D-TPase catalytic domain-containing protein" evidence="8">
    <location>
        <begin position="41"/>
        <end position="281"/>
    </location>
</feature>
<dbReference type="InterPro" id="IPR050979">
    <property type="entry name" value="LD-transpeptidase"/>
</dbReference>
<evidence type="ECO:0000313" key="11">
    <source>
        <dbReference type="Proteomes" id="UP000217209"/>
    </source>
</evidence>
<feature type="active site" description="Nucleophile" evidence="6">
    <location>
        <position position="257"/>
    </location>
</feature>
<feature type="domain" description="L,D-TPase catalytic" evidence="9">
    <location>
        <begin position="173"/>
        <end position="281"/>
    </location>
</feature>
<keyword evidence="3 6" id="KW-0133">Cell shape</keyword>
<dbReference type="OrthoDB" id="8887048at2"/>
<dbReference type="InterPro" id="IPR005490">
    <property type="entry name" value="LD_TPept_cat_dom"/>
</dbReference>
<dbReference type="KEGG" id="cgv:CGLAU_02105"/>
<dbReference type="GO" id="GO:0018104">
    <property type="term" value="P:peptidoglycan-protein cross-linking"/>
    <property type="evidence" value="ECO:0007669"/>
    <property type="project" value="TreeGrafter"/>
</dbReference>
<dbReference type="UniPathway" id="UPA00219"/>
<evidence type="ECO:0000256" key="5">
    <source>
        <dbReference type="ARBA" id="ARBA00023316"/>
    </source>
</evidence>
<feature type="signal peptide" evidence="8">
    <location>
        <begin position="1"/>
        <end position="40"/>
    </location>
</feature>
<dbReference type="CDD" id="cd16913">
    <property type="entry name" value="YkuD_like"/>
    <property type="match status" value="1"/>
</dbReference>
<evidence type="ECO:0000259" key="9">
    <source>
        <dbReference type="PROSITE" id="PS52029"/>
    </source>
</evidence>
<proteinExistence type="predicted"/>
<feature type="region of interest" description="Disordered" evidence="7">
    <location>
        <begin position="129"/>
        <end position="159"/>
    </location>
</feature>
<keyword evidence="4 6" id="KW-0573">Peptidoglycan synthesis</keyword>
<comment type="pathway">
    <text evidence="1 6">Cell wall biogenesis; peptidoglycan biosynthesis.</text>
</comment>
<feature type="active site" description="Proton donor/acceptor" evidence="6">
    <location>
        <position position="246"/>
    </location>
</feature>
<dbReference type="Pfam" id="PF03734">
    <property type="entry name" value="YkuD"/>
    <property type="match status" value="1"/>
</dbReference>
<dbReference type="Proteomes" id="UP000217209">
    <property type="component" value="Chromosome"/>
</dbReference>
<keyword evidence="8" id="KW-0732">Signal</keyword>
<evidence type="ECO:0000256" key="2">
    <source>
        <dbReference type="ARBA" id="ARBA00022679"/>
    </source>
</evidence>
<sequence length="281" mass="29866" precursor="true">MSYSSRHAALSVPSKVKRRVLSVAASAGVVVSLIVNPAVAAAQPASPLQQFSSSASSTGLDAFVSQVNAQYASLSSSPDVAVRDAAWNLRTSLRQQADALGALNPELPAQAKAAIDQTVETFFPGLIAERTPAPAPAPTPAPEAAPAPAPAPEAAPAPAPAPAFDYGSCPKDAKACIDLDGRRSWLQRNGEVYYGSVFIGPGRPGHETPRGTFYVNRKVIDEISWEFNNAPMPYAVYFTNNGIAFHQGDPNILSHGCIRMHRADAQKYYNDLQIGDKVYVY</sequence>
<dbReference type="GO" id="GO:0016740">
    <property type="term" value="F:transferase activity"/>
    <property type="evidence" value="ECO:0007669"/>
    <property type="project" value="UniProtKB-KW"/>
</dbReference>